<proteinExistence type="predicted"/>
<dbReference type="EMBL" id="CM037152">
    <property type="protein sequence ID" value="KAH7834008.1"/>
    <property type="molecule type" value="Genomic_DNA"/>
</dbReference>
<organism evidence="1 2">
    <name type="scientific">Vaccinium darrowii</name>
    <dbReference type="NCBI Taxonomy" id="229202"/>
    <lineage>
        <taxon>Eukaryota</taxon>
        <taxon>Viridiplantae</taxon>
        <taxon>Streptophyta</taxon>
        <taxon>Embryophyta</taxon>
        <taxon>Tracheophyta</taxon>
        <taxon>Spermatophyta</taxon>
        <taxon>Magnoliopsida</taxon>
        <taxon>eudicotyledons</taxon>
        <taxon>Gunneridae</taxon>
        <taxon>Pentapetalae</taxon>
        <taxon>asterids</taxon>
        <taxon>Ericales</taxon>
        <taxon>Ericaceae</taxon>
        <taxon>Vaccinioideae</taxon>
        <taxon>Vaccinieae</taxon>
        <taxon>Vaccinium</taxon>
    </lineage>
</organism>
<accession>A0ACB7WZT4</accession>
<evidence type="ECO:0000313" key="2">
    <source>
        <dbReference type="Proteomes" id="UP000828048"/>
    </source>
</evidence>
<keyword evidence="2" id="KW-1185">Reference proteome</keyword>
<dbReference type="Proteomes" id="UP000828048">
    <property type="component" value="Chromosome 2"/>
</dbReference>
<reference evidence="1 2" key="1">
    <citation type="journal article" date="2021" name="Hortic Res">
        <title>High-quality reference genome and annotation aids understanding of berry development for evergreen blueberry (Vaccinium darrowii).</title>
        <authorList>
            <person name="Yu J."/>
            <person name="Hulse-Kemp A.M."/>
            <person name="Babiker E."/>
            <person name="Staton M."/>
        </authorList>
    </citation>
    <scope>NUCLEOTIDE SEQUENCE [LARGE SCALE GENOMIC DNA]</scope>
    <source>
        <strain evidence="2">cv. NJ 8807/NJ 8810</strain>
        <tissue evidence="1">Young leaf</tissue>
    </source>
</reference>
<protein>
    <submittedName>
        <fullName evidence="1">Uncharacterized protein</fullName>
    </submittedName>
</protein>
<sequence length="138" mass="15642">MLKRKKGAIVNIGSGSSGAVSSFPLVIIYAATKAFIAMLSRSMSLEYKQHGIDIQCQIPLRVVTKMLKSTTRSSFFFPSPETYVKSTLRAIGYEQISVPYWPHSLQWCLLRAVPDAVLDWYLFRHNSGMRKRGLEKLQ</sequence>
<name>A0ACB7WZT4_9ERIC</name>
<comment type="caution">
    <text evidence="1">The sequence shown here is derived from an EMBL/GenBank/DDBJ whole genome shotgun (WGS) entry which is preliminary data.</text>
</comment>
<evidence type="ECO:0000313" key="1">
    <source>
        <dbReference type="EMBL" id="KAH7834008.1"/>
    </source>
</evidence>
<gene>
    <name evidence="1" type="ORF">Vadar_011872</name>
</gene>